<feature type="region of interest" description="Disordered" evidence="1">
    <location>
        <begin position="227"/>
        <end position="274"/>
    </location>
</feature>
<dbReference type="Proteomes" id="UP000298017">
    <property type="component" value="Unassembled WGS sequence"/>
</dbReference>
<dbReference type="AlphaFoldDB" id="A0AAX2SED0"/>
<feature type="domain" description="NADP-dependent oxidoreductase" evidence="2">
    <location>
        <begin position="6"/>
        <end position="325"/>
    </location>
</feature>
<name>A0AAX2SED0_KOCRH</name>
<dbReference type="InterPro" id="IPR023210">
    <property type="entry name" value="NADP_OxRdtase_dom"/>
</dbReference>
<evidence type="ECO:0000313" key="4">
    <source>
        <dbReference type="Proteomes" id="UP000298017"/>
    </source>
</evidence>
<dbReference type="InterPro" id="IPR036812">
    <property type="entry name" value="NAD(P)_OxRdtase_dom_sf"/>
</dbReference>
<organism evidence="3 4">
    <name type="scientific">Kocuria rhizophila</name>
    <dbReference type="NCBI Taxonomy" id="72000"/>
    <lineage>
        <taxon>Bacteria</taxon>
        <taxon>Bacillati</taxon>
        <taxon>Actinomycetota</taxon>
        <taxon>Actinomycetes</taxon>
        <taxon>Micrococcales</taxon>
        <taxon>Micrococcaceae</taxon>
        <taxon>Kocuria</taxon>
    </lineage>
</organism>
<evidence type="ECO:0000259" key="2">
    <source>
        <dbReference type="Pfam" id="PF00248"/>
    </source>
</evidence>
<dbReference type="EMBL" id="SPNK01000007">
    <property type="protein sequence ID" value="TFI01024.1"/>
    <property type="molecule type" value="Genomic_DNA"/>
</dbReference>
<dbReference type="GO" id="GO:0005829">
    <property type="term" value="C:cytosol"/>
    <property type="evidence" value="ECO:0007669"/>
    <property type="project" value="TreeGrafter"/>
</dbReference>
<keyword evidence="4" id="KW-1185">Reference proteome</keyword>
<proteinExistence type="predicted"/>
<dbReference type="SUPFAM" id="SSF51430">
    <property type="entry name" value="NAD(P)-linked oxidoreductase"/>
    <property type="match status" value="1"/>
</dbReference>
<protein>
    <submittedName>
        <fullName evidence="3">Aldo/keto reductase</fullName>
    </submittedName>
</protein>
<gene>
    <name evidence="3" type="ORF">E4P33_07880</name>
</gene>
<evidence type="ECO:0000313" key="3">
    <source>
        <dbReference type="EMBL" id="TFI01024.1"/>
    </source>
</evidence>
<comment type="caution">
    <text evidence="3">The sequence shown here is derived from an EMBL/GenBank/DDBJ whole genome shotgun (WGS) entry which is preliminary data.</text>
</comment>
<dbReference type="InterPro" id="IPR050523">
    <property type="entry name" value="AKR_Detox_Biosynth"/>
</dbReference>
<evidence type="ECO:0000256" key="1">
    <source>
        <dbReference type="SAM" id="MobiDB-lite"/>
    </source>
</evidence>
<reference evidence="3 4" key="1">
    <citation type="submission" date="2019-03" db="EMBL/GenBank/DDBJ databases">
        <title>Genome Sequencing and Assembly of Various Microbes Isolated from Alder Root Nodule.</title>
        <authorList>
            <person name="Swanson E."/>
            <person name="Sevigny J.L."/>
            <person name="Pesce C."/>
            <person name="Davis I."/>
            <person name="Kleiner V."/>
            <person name="Tisa L."/>
        </authorList>
    </citation>
    <scope>NUCLEOTIDE SEQUENCE [LARGE SCALE GENOMIC DNA]</scope>
    <source>
        <strain evidence="3 4">4R-31</strain>
    </source>
</reference>
<sequence length="349" mass="36986">MNLGGAWGQERIPAAQYDAARDAVHAAHRAGYTLFDHADIYIGGDSETVFGRIIGEDAVLRQAVQVQTKCGIRLPGNTAPAGAPAHYRLDRDAVRSSLEGSLQRLGVDRVERLFLHRPDPLTPPEETAAALDELHQEGLIGSVGLSNMTTEHVVELRRHLRAPVTAVQMQLSLAHRNLVEAQVLANHPDGAAVSFPRGLPELCAAEGIEIQAWGALAGGVYSGATPPRASAAAHGPSDQGEAGRRDRPAADAAGEPDRAASSAGAGGLPDTPEERTSALVARLAERLEVPAEAVVVGWLLRLPHGIRPVVGTLNPRRIAACAQAPRAAQLMTHEDWYALWTAARGRPLP</sequence>
<dbReference type="PANTHER" id="PTHR43364:SF1">
    <property type="entry name" value="OXIDOREDUCTASE YDHF"/>
    <property type="match status" value="1"/>
</dbReference>
<dbReference type="Gene3D" id="3.20.20.100">
    <property type="entry name" value="NADP-dependent oxidoreductase domain"/>
    <property type="match status" value="1"/>
</dbReference>
<dbReference type="PANTHER" id="PTHR43364">
    <property type="entry name" value="NADH-SPECIFIC METHYLGLYOXAL REDUCTASE-RELATED"/>
    <property type="match status" value="1"/>
</dbReference>
<dbReference type="Pfam" id="PF00248">
    <property type="entry name" value="Aldo_ket_red"/>
    <property type="match status" value="1"/>
</dbReference>
<accession>A0AAX2SED0</accession>